<dbReference type="SUPFAM" id="SSF49313">
    <property type="entry name" value="Cadherin-like"/>
    <property type="match status" value="9"/>
</dbReference>
<dbReference type="PROSITE" id="PS50268">
    <property type="entry name" value="CADHERIN_2"/>
    <property type="match status" value="9"/>
</dbReference>
<evidence type="ECO:0000256" key="6">
    <source>
        <dbReference type="SAM" id="MobiDB-lite"/>
    </source>
</evidence>
<evidence type="ECO:0000313" key="11">
    <source>
        <dbReference type="Proteomes" id="UP000261560"/>
    </source>
</evidence>
<dbReference type="GO" id="GO:0000902">
    <property type="term" value="P:cell morphogenesis"/>
    <property type="evidence" value="ECO:0007669"/>
    <property type="project" value="TreeGrafter"/>
</dbReference>
<dbReference type="GO" id="GO:0034332">
    <property type="term" value="P:adherens junction organization"/>
    <property type="evidence" value="ECO:0007669"/>
    <property type="project" value="TreeGrafter"/>
</dbReference>
<keyword evidence="7" id="KW-1133">Transmembrane helix</keyword>
<dbReference type="GeneID" id="112153245"/>
<feature type="signal peptide" evidence="8">
    <location>
        <begin position="1"/>
        <end position="23"/>
    </location>
</feature>
<dbReference type="PRINTS" id="PR00205">
    <property type="entry name" value="CADHERIN"/>
</dbReference>
<dbReference type="SMART" id="SM00112">
    <property type="entry name" value="CA"/>
    <property type="match status" value="9"/>
</dbReference>
<proteinExistence type="predicted"/>
<organism evidence="10 11">
    <name type="scientific">Oryzias melastigma</name>
    <name type="common">Marine medaka</name>
    <dbReference type="NCBI Taxonomy" id="30732"/>
    <lineage>
        <taxon>Eukaryota</taxon>
        <taxon>Metazoa</taxon>
        <taxon>Chordata</taxon>
        <taxon>Craniata</taxon>
        <taxon>Vertebrata</taxon>
        <taxon>Euteleostomi</taxon>
        <taxon>Actinopterygii</taxon>
        <taxon>Neopterygii</taxon>
        <taxon>Teleostei</taxon>
        <taxon>Neoteleostei</taxon>
        <taxon>Acanthomorphata</taxon>
        <taxon>Ovalentaria</taxon>
        <taxon>Atherinomorphae</taxon>
        <taxon>Beloniformes</taxon>
        <taxon>Adrianichthyidae</taxon>
        <taxon>Oryziinae</taxon>
        <taxon>Oryzias</taxon>
    </lineage>
</organism>
<accession>A0A3B3BWN9</accession>
<evidence type="ECO:0000256" key="7">
    <source>
        <dbReference type="SAM" id="Phobius"/>
    </source>
</evidence>
<dbReference type="PANTHER" id="PTHR24027">
    <property type="entry name" value="CADHERIN-23"/>
    <property type="match status" value="1"/>
</dbReference>
<evidence type="ECO:0000256" key="1">
    <source>
        <dbReference type="ARBA" id="ARBA00004370"/>
    </source>
</evidence>
<keyword evidence="3 5" id="KW-0106">Calcium</keyword>
<dbReference type="InterPro" id="IPR015919">
    <property type="entry name" value="Cadherin-like_sf"/>
</dbReference>
<reference evidence="10" key="1">
    <citation type="submission" date="2025-08" db="UniProtKB">
        <authorList>
            <consortium name="Ensembl"/>
        </authorList>
    </citation>
    <scope>IDENTIFICATION</scope>
</reference>
<keyword evidence="8" id="KW-0732">Signal</keyword>
<dbReference type="GO" id="GO:0045296">
    <property type="term" value="F:cadherin binding"/>
    <property type="evidence" value="ECO:0007669"/>
    <property type="project" value="TreeGrafter"/>
</dbReference>
<dbReference type="PROSITE" id="PS00232">
    <property type="entry name" value="CADHERIN_1"/>
    <property type="match status" value="4"/>
</dbReference>
<dbReference type="FunFam" id="2.60.40.60:FF:000092">
    <property type="entry name" value="Protocadherin 8"/>
    <property type="match status" value="2"/>
</dbReference>
<dbReference type="CDD" id="cd11304">
    <property type="entry name" value="Cadherin_repeat"/>
    <property type="match status" value="9"/>
</dbReference>
<dbReference type="GO" id="GO:0005912">
    <property type="term" value="C:adherens junction"/>
    <property type="evidence" value="ECO:0007669"/>
    <property type="project" value="TreeGrafter"/>
</dbReference>
<evidence type="ECO:0000259" key="9">
    <source>
        <dbReference type="PROSITE" id="PS50268"/>
    </source>
</evidence>
<feature type="transmembrane region" description="Helical" evidence="7">
    <location>
        <begin position="1128"/>
        <end position="1150"/>
    </location>
</feature>
<dbReference type="GO" id="GO:0044331">
    <property type="term" value="P:cell-cell adhesion mediated by cadherin"/>
    <property type="evidence" value="ECO:0007669"/>
    <property type="project" value="TreeGrafter"/>
</dbReference>
<dbReference type="GO" id="GO:0007043">
    <property type="term" value="P:cell-cell junction assembly"/>
    <property type="evidence" value="ECO:0007669"/>
    <property type="project" value="TreeGrafter"/>
</dbReference>
<keyword evidence="2" id="KW-0677">Repeat</keyword>
<keyword evidence="4 7" id="KW-0472">Membrane</keyword>
<evidence type="ECO:0000256" key="2">
    <source>
        <dbReference type="ARBA" id="ARBA00022737"/>
    </source>
</evidence>
<evidence type="ECO:0000256" key="8">
    <source>
        <dbReference type="SAM" id="SignalP"/>
    </source>
</evidence>
<dbReference type="InterPro" id="IPR020894">
    <property type="entry name" value="Cadherin_CS"/>
</dbReference>
<dbReference type="GeneTree" id="ENSGT00940000165849"/>
<evidence type="ECO:0000256" key="5">
    <source>
        <dbReference type="PROSITE-ProRule" id="PRU00043"/>
    </source>
</evidence>
<comment type="subcellular location">
    <subcellularLocation>
        <location evidence="1">Membrane</location>
    </subcellularLocation>
</comment>
<feature type="domain" description="Cadherin" evidence="9">
    <location>
        <begin position="792"/>
        <end position="907"/>
    </location>
</feature>
<sequence>MLSDMGGITGVILLLSLVCLIKANNSPTITTFVYNVCEDLKIGDLAFNIEATDDEGDPLNYELSGSNAPYFDVNAATGAVTVKIPLDRESMNVMPLRVTVSDGSSAISGDLNIILMDANDNRPIFAEASYDIPVPENTAVGSSLFKVSANDADTGAAGVVTYSIKVVTPSNGDGFFTIVSTTGEVKLNRELNYNTLGTFYRLQITATDGGGGCSKTPTSLSSNIFSIITVVDVPDLDPQFLGTPYTGSVLEHEDVGHSVLQVSAFDPDTGVSDVMIYTIEESKDSGLFDISSSTGIISVKGEIDREVVGDTVTLTVKATETNNNIDGVKASTTTTFDISIQDINDHIPEFYNCAETCVVASQFTGEVLEHSLGSISFDMTVRDLDRNSRTQLILEGVDKDVFSVEPSFTTVDTVVQLLVRQTEKLDYEKVQQMILNVVAVDEENTASRSTATVTINIRDANDNSPTFPEDSYKLSVPEHSLANTVLETITAEDPDTMDEGKITYRLLPENILQYFDVEANTGKIYVKSSVLLDRELRSLYTATLQALDSEGKPGTTVLEITLTDINDKTPVMNRESYLEFVEEGKDVQVKIEATDGDEPDTVNSKIEYFMNPSTYSSSFTIDRDTGILSNSKVLDREALDPELNGRILLTVVATDQGDPQLSSSVPVTISVEDVNDNQPKFKSPSYKFSVKEGQKGALVGSVYAEDLDQSSNFNRISFRIIDGGFGSFIVQSSPDTEGYRGDISVDPDIELDYESSRKRFSLKVEALDLGNEKDEVVVEVNVVDVNDERPEFDPIVPLNVKENTTITEPVGKFTAQDKDGNHSLVYELESVSCRCNGSWDTCRFFTLNPAGEVRLNPDYVLDFEVCDQALVEAQVVDKYTEKGENNSATLGQMVINIEDINDNAPEFIYSDTVYVVVAETASTGTSVARVTASDRDSGSNREIDFEVTLVQFENNKNETSDRKLLFEAVTTQQQDTFIGIIQSTESLDMTVQGRYVVTVRATDKGGLYTDTVLKIFNIDENFKVELEFGISEVEVQNKLFQITRALERATDAFVKIVAIRSEIVSESRNIEKTVIVAYFVYSNGVPLSTSDVDKGLADPEHFEELKALGLNTITEVTETEDPGDPVKFVLLGIVGGLALVMIVLTTSLLCTRRNYRRKLKAAEAMKSTVNADNQKGGPVVPGTNKYTMEGANPVLNLHYETAISLDLDEESSDVDKVSLNSLDNSDFINIDSGSVSMKEKKGGDDSSEDGEAFDALAQLGKNKSANKSDVGFINPVFDTTDL</sequence>
<name>A0A3B3BWN9_ORYME</name>
<dbReference type="InterPro" id="IPR039808">
    <property type="entry name" value="Cadherin"/>
</dbReference>
<dbReference type="GO" id="GO:0016477">
    <property type="term" value="P:cell migration"/>
    <property type="evidence" value="ECO:0007669"/>
    <property type="project" value="TreeGrafter"/>
</dbReference>
<dbReference type="Proteomes" id="UP000261560">
    <property type="component" value="Unplaced"/>
</dbReference>
<feature type="domain" description="Cadherin" evidence="9">
    <location>
        <begin position="359"/>
        <end position="467"/>
    </location>
</feature>
<feature type="domain" description="Cadherin" evidence="9">
    <location>
        <begin position="579"/>
        <end position="681"/>
    </location>
</feature>
<dbReference type="PANTHER" id="PTHR24027:SF411">
    <property type="entry name" value="CADHERIN DOMAIN-CONTAINING PROTEIN"/>
    <property type="match status" value="1"/>
</dbReference>
<dbReference type="Ensembl" id="ENSOMET00000000199.1">
    <property type="protein sequence ID" value="ENSOMEP00000009784.1"/>
    <property type="gene ID" value="ENSOMEG00000011024.1"/>
</dbReference>
<dbReference type="STRING" id="30732.ENSOMEP00000009784"/>
<dbReference type="GO" id="GO:0005509">
    <property type="term" value="F:calcium ion binding"/>
    <property type="evidence" value="ECO:0007669"/>
    <property type="project" value="UniProtKB-UniRule"/>
</dbReference>
<dbReference type="InterPro" id="IPR002126">
    <property type="entry name" value="Cadherin-like_dom"/>
</dbReference>
<dbReference type="OrthoDB" id="6491773at2759"/>
<feature type="domain" description="Cadherin" evidence="9">
    <location>
        <begin position="468"/>
        <end position="572"/>
    </location>
</feature>
<feature type="domain" description="Cadherin" evidence="9">
    <location>
        <begin position="28"/>
        <end position="125"/>
    </location>
</feature>
<dbReference type="GO" id="GO:0016342">
    <property type="term" value="C:catenin complex"/>
    <property type="evidence" value="ECO:0007669"/>
    <property type="project" value="TreeGrafter"/>
</dbReference>
<dbReference type="GO" id="GO:0007156">
    <property type="term" value="P:homophilic cell adhesion via plasma membrane adhesion molecules"/>
    <property type="evidence" value="ECO:0007669"/>
    <property type="project" value="InterPro"/>
</dbReference>
<dbReference type="FunFam" id="2.60.40.60:FF:000094">
    <property type="entry name" value="protocadherin gamma-C4 isoform X2"/>
    <property type="match status" value="1"/>
</dbReference>
<protein>
    <recommendedName>
        <fullName evidence="9">Cadherin domain-containing protein</fullName>
    </recommendedName>
</protein>
<feature type="domain" description="Cadherin" evidence="9">
    <location>
        <begin position="909"/>
        <end position="1028"/>
    </location>
</feature>
<feature type="region of interest" description="Disordered" evidence="6">
    <location>
        <begin position="1236"/>
        <end position="1255"/>
    </location>
</feature>
<dbReference type="KEGG" id="oml:112153245"/>
<dbReference type="PaxDb" id="30732-ENSOMEP00000009784"/>
<feature type="domain" description="Cadherin" evidence="9">
    <location>
        <begin position="126"/>
        <end position="240"/>
    </location>
</feature>
<dbReference type="Gene3D" id="2.60.40.60">
    <property type="entry name" value="Cadherins"/>
    <property type="match status" value="9"/>
</dbReference>
<feature type="chain" id="PRO_5017272845" description="Cadherin domain-containing protein" evidence="8">
    <location>
        <begin position="24"/>
        <end position="1282"/>
    </location>
</feature>
<dbReference type="OMA" id="QTVMLVQ"/>
<dbReference type="Pfam" id="PF00028">
    <property type="entry name" value="Cadherin"/>
    <property type="match status" value="7"/>
</dbReference>
<evidence type="ECO:0000313" key="10">
    <source>
        <dbReference type="Ensembl" id="ENSOMEP00000009784.1"/>
    </source>
</evidence>
<dbReference type="GO" id="GO:0016339">
    <property type="term" value="P:calcium-dependent cell-cell adhesion via plasma membrane cell adhesion molecules"/>
    <property type="evidence" value="ECO:0007669"/>
    <property type="project" value="TreeGrafter"/>
</dbReference>
<keyword evidence="7" id="KW-0812">Transmembrane</keyword>
<keyword evidence="11" id="KW-1185">Reference proteome</keyword>
<dbReference type="FunFam" id="2.60.40.60:FF:000168">
    <property type="entry name" value="Cadherin-related family member 2"/>
    <property type="match status" value="1"/>
</dbReference>
<feature type="domain" description="Cadherin" evidence="9">
    <location>
        <begin position="682"/>
        <end position="792"/>
    </location>
</feature>
<evidence type="ECO:0000256" key="4">
    <source>
        <dbReference type="ARBA" id="ARBA00023136"/>
    </source>
</evidence>
<dbReference type="GO" id="GO:0008013">
    <property type="term" value="F:beta-catenin binding"/>
    <property type="evidence" value="ECO:0007669"/>
    <property type="project" value="TreeGrafter"/>
</dbReference>
<feature type="domain" description="Cadherin" evidence="9">
    <location>
        <begin position="241"/>
        <end position="350"/>
    </location>
</feature>
<reference evidence="10" key="2">
    <citation type="submission" date="2025-09" db="UniProtKB">
        <authorList>
            <consortium name="Ensembl"/>
        </authorList>
    </citation>
    <scope>IDENTIFICATION</scope>
</reference>
<evidence type="ECO:0000256" key="3">
    <source>
        <dbReference type="ARBA" id="ARBA00022837"/>
    </source>
</evidence>
<dbReference type="RefSeq" id="XP_024139064.1">
    <property type="nucleotide sequence ID" value="XM_024283296.2"/>
</dbReference>
<dbReference type="CTD" id="54825"/>